<evidence type="ECO:0000259" key="4">
    <source>
        <dbReference type="PROSITE" id="PS50949"/>
    </source>
</evidence>
<evidence type="ECO:0000313" key="6">
    <source>
        <dbReference type="Proteomes" id="UP000245959"/>
    </source>
</evidence>
<evidence type="ECO:0000256" key="3">
    <source>
        <dbReference type="ARBA" id="ARBA00023163"/>
    </source>
</evidence>
<dbReference type="InterPro" id="IPR000524">
    <property type="entry name" value="Tscrpt_reg_HTH_GntR"/>
</dbReference>
<accession>A0A2U1B425</accession>
<gene>
    <name evidence="5" type="ORF">C8D82_10937</name>
</gene>
<dbReference type="PROSITE" id="PS50949">
    <property type="entry name" value="HTH_GNTR"/>
    <property type="match status" value="1"/>
</dbReference>
<dbReference type="SUPFAM" id="SSF53822">
    <property type="entry name" value="Periplasmic binding protein-like I"/>
    <property type="match status" value="1"/>
</dbReference>
<dbReference type="GO" id="GO:0003677">
    <property type="term" value="F:DNA binding"/>
    <property type="evidence" value="ECO:0007669"/>
    <property type="project" value="UniProtKB-KW"/>
</dbReference>
<dbReference type="EMBL" id="QEKH01000009">
    <property type="protein sequence ID" value="PVY43352.1"/>
    <property type="molecule type" value="Genomic_DNA"/>
</dbReference>
<dbReference type="Gene3D" id="1.10.10.10">
    <property type="entry name" value="Winged helix-like DNA-binding domain superfamily/Winged helix DNA-binding domain"/>
    <property type="match status" value="1"/>
</dbReference>
<dbReference type="GO" id="GO:0045892">
    <property type="term" value="P:negative regulation of DNA-templated transcription"/>
    <property type="evidence" value="ECO:0007669"/>
    <property type="project" value="TreeGrafter"/>
</dbReference>
<dbReference type="InterPro" id="IPR028082">
    <property type="entry name" value="Peripla_BP_I"/>
</dbReference>
<evidence type="ECO:0000256" key="2">
    <source>
        <dbReference type="ARBA" id="ARBA00023125"/>
    </source>
</evidence>
<dbReference type="SMART" id="SM00345">
    <property type="entry name" value="HTH_GNTR"/>
    <property type="match status" value="1"/>
</dbReference>
<name>A0A2U1B425_9BACT</name>
<protein>
    <submittedName>
        <fullName evidence="5">DNA-binding GntR family transcriptional regulator</fullName>
    </submittedName>
</protein>
<feature type="domain" description="HTH gntR-type" evidence="4">
    <location>
        <begin position="6"/>
        <end position="74"/>
    </location>
</feature>
<reference evidence="5 6" key="1">
    <citation type="submission" date="2018-04" db="EMBL/GenBank/DDBJ databases">
        <title>Genomic Encyclopedia of Type Strains, Phase IV (KMG-IV): sequencing the most valuable type-strain genomes for metagenomic binning, comparative biology and taxonomic classification.</title>
        <authorList>
            <person name="Goeker M."/>
        </authorList>
    </citation>
    <scope>NUCLEOTIDE SEQUENCE [LARGE SCALE GENOMIC DNA]</scope>
    <source>
        <strain evidence="5 6">DSM 14823</strain>
    </source>
</reference>
<dbReference type="Proteomes" id="UP000245959">
    <property type="component" value="Unassembled WGS sequence"/>
</dbReference>
<comment type="caution">
    <text evidence="5">The sequence shown here is derived from an EMBL/GenBank/DDBJ whole genome shotgun (WGS) entry which is preliminary data.</text>
</comment>
<evidence type="ECO:0000313" key="5">
    <source>
        <dbReference type="EMBL" id="PVY43352.1"/>
    </source>
</evidence>
<dbReference type="PANTHER" id="PTHR44846">
    <property type="entry name" value="MANNOSYL-D-GLYCERATE TRANSPORT/METABOLISM SYSTEM REPRESSOR MNGR-RELATED"/>
    <property type="match status" value="1"/>
</dbReference>
<sequence>MKQARKTKVEQARDWLLKEIRNGNFPRGTALPPERELAEQVGVSYMTLRKAVGMLVDENFLDRNHGSGTYVRSEISETKVQKQLGLVLPAWSAPETLDVIMYLSEACQKENWLLRVIFARSWEERSILDLWQSCDAVVCSAVRHISEIPPVLAEKVANHSKPFIFNGANVESIGGDSVICYLESLHDEVAEKLSRLGHSRILLVDQVTNQNGTRQTLHPSLTSFWEHFRADRPGTHIDNRLMSLEIPLFELAHHTIRRKLAAAKEELRKFSAIVCPLSFYWGVVSGVYAAGLRIPEDISVLTFGDRQEAEFYHPRPATLSAPLRDQAFRAMELVRWREQNPDAPPRILHVKPKFVVGETLIATSQSFVDKIYA</sequence>
<dbReference type="PRINTS" id="PR00035">
    <property type="entry name" value="HTHGNTR"/>
</dbReference>
<keyword evidence="3" id="KW-0804">Transcription</keyword>
<dbReference type="AlphaFoldDB" id="A0A2U1B425"/>
<evidence type="ECO:0000256" key="1">
    <source>
        <dbReference type="ARBA" id="ARBA00023015"/>
    </source>
</evidence>
<organism evidence="5 6">
    <name type="scientific">Victivallis vadensis</name>
    <dbReference type="NCBI Taxonomy" id="172901"/>
    <lineage>
        <taxon>Bacteria</taxon>
        <taxon>Pseudomonadati</taxon>
        <taxon>Lentisphaerota</taxon>
        <taxon>Lentisphaeria</taxon>
        <taxon>Victivallales</taxon>
        <taxon>Victivallaceae</taxon>
        <taxon>Victivallis</taxon>
    </lineage>
</organism>
<dbReference type="InterPro" id="IPR050679">
    <property type="entry name" value="Bact_HTH_transcr_reg"/>
</dbReference>
<keyword evidence="1" id="KW-0805">Transcription regulation</keyword>
<dbReference type="Pfam" id="PF00392">
    <property type="entry name" value="GntR"/>
    <property type="match status" value="1"/>
</dbReference>
<dbReference type="PANTHER" id="PTHR44846:SF1">
    <property type="entry name" value="MANNOSYL-D-GLYCERATE TRANSPORT_METABOLISM SYSTEM REPRESSOR MNGR-RELATED"/>
    <property type="match status" value="1"/>
</dbReference>
<dbReference type="CDD" id="cd07377">
    <property type="entry name" value="WHTH_GntR"/>
    <property type="match status" value="1"/>
</dbReference>
<dbReference type="GO" id="GO:0003700">
    <property type="term" value="F:DNA-binding transcription factor activity"/>
    <property type="evidence" value="ECO:0007669"/>
    <property type="project" value="InterPro"/>
</dbReference>
<dbReference type="Pfam" id="PF13377">
    <property type="entry name" value="Peripla_BP_3"/>
    <property type="match status" value="1"/>
</dbReference>
<keyword evidence="6" id="KW-1185">Reference proteome</keyword>
<dbReference type="InterPro" id="IPR036388">
    <property type="entry name" value="WH-like_DNA-bd_sf"/>
</dbReference>
<proteinExistence type="predicted"/>
<dbReference type="GeneID" id="78297532"/>
<keyword evidence="2 5" id="KW-0238">DNA-binding</keyword>
<dbReference type="Gene3D" id="3.40.50.2300">
    <property type="match status" value="2"/>
</dbReference>
<dbReference type="InterPro" id="IPR046335">
    <property type="entry name" value="LacI/GalR-like_sensor"/>
</dbReference>
<dbReference type="InterPro" id="IPR036390">
    <property type="entry name" value="WH_DNA-bd_sf"/>
</dbReference>
<dbReference type="SUPFAM" id="SSF46785">
    <property type="entry name" value="Winged helix' DNA-binding domain"/>
    <property type="match status" value="1"/>
</dbReference>
<dbReference type="RefSeq" id="WP_165832889.1">
    <property type="nucleotide sequence ID" value="NZ_CABMMC010000121.1"/>
</dbReference>